<dbReference type="InterPro" id="IPR036969">
    <property type="entry name" value="Citrate_synthase_sf"/>
</dbReference>
<evidence type="ECO:0000313" key="7">
    <source>
        <dbReference type="Proteomes" id="UP000231501"/>
    </source>
</evidence>
<dbReference type="GO" id="GO:0036440">
    <property type="term" value="F:citrate synthase activity"/>
    <property type="evidence" value="ECO:0007669"/>
    <property type="project" value="UniProtKB-EC"/>
</dbReference>
<dbReference type="PANTHER" id="PTHR11739">
    <property type="entry name" value="CITRATE SYNTHASE"/>
    <property type="match status" value="1"/>
</dbReference>
<keyword evidence="4" id="KW-0808">Transferase</keyword>
<dbReference type="InterPro" id="IPR002020">
    <property type="entry name" value="Citrate_synthase"/>
</dbReference>
<evidence type="ECO:0000259" key="5">
    <source>
        <dbReference type="Pfam" id="PF12728"/>
    </source>
</evidence>
<dbReference type="Gene3D" id="1.10.580.10">
    <property type="entry name" value="Citrate Synthase, domain 1"/>
    <property type="match status" value="1"/>
</dbReference>
<dbReference type="PANTHER" id="PTHR11739:SF4">
    <property type="entry name" value="CITRATE SYNTHASE, PEROXISOMAL"/>
    <property type="match status" value="1"/>
</dbReference>
<sequence length="405" mass="42697">MTPWMTLDEARKALDVRAQTIYAYVSRGRIGVSPDPGDSRRSLYRAEDVKALLRRKETGRTRETLAATTLFGAEPSLPTAISTFSGGRPFYRGVDVVNLAATATLEDAAQLLWNLEQAPGFPSPVDVPGSPAASALGVVSALPVGRTRAFAELAALTATGHSTRGRLPRVLVDEAAGLVGRLAVAFGAAAEDGRPLHERLARGWGLPKAVAALLRKTLVLAADHEITSSAFSARITASTGASLPACLLAGLTTFSGPLHGDASGRVRALFDEVEREGADAVVDRYLAAAMPLPGFGHPIYPDGDPRAAALMDEFKPPAAIARLIERVVALTGLPPSMDVALAALVARYRLPADAAFAVFAIARSVGLLAHAMEQLEVDSVIRPRGRYIGPSAAQAPDPRKARRKR</sequence>
<dbReference type="RefSeq" id="WP_099861031.1">
    <property type="nucleotide sequence ID" value="NZ_PEOG01000017.1"/>
</dbReference>
<proteinExistence type="inferred from homology"/>
<dbReference type="GO" id="GO:0005829">
    <property type="term" value="C:cytosol"/>
    <property type="evidence" value="ECO:0007669"/>
    <property type="project" value="TreeGrafter"/>
</dbReference>
<dbReference type="InterPro" id="IPR041657">
    <property type="entry name" value="HTH_17"/>
</dbReference>
<dbReference type="Pfam" id="PF12728">
    <property type="entry name" value="HTH_17"/>
    <property type="match status" value="1"/>
</dbReference>
<dbReference type="EMBL" id="PEOG01000017">
    <property type="protein sequence ID" value="PIM53686.1"/>
    <property type="molecule type" value="Genomic_DNA"/>
</dbReference>
<dbReference type="Gene3D" id="1.10.230.10">
    <property type="entry name" value="Cytochrome P450-Terp, domain 2"/>
    <property type="match status" value="1"/>
</dbReference>
<evidence type="ECO:0000256" key="1">
    <source>
        <dbReference type="ARBA" id="ARBA00004751"/>
    </source>
</evidence>
<keyword evidence="7" id="KW-1185">Reference proteome</keyword>
<dbReference type="EC" id="2.3.3.16" evidence="3"/>
<dbReference type="InterPro" id="IPR016143">
    <property type="entry name" value="Citrate_synth-like_sm_a-sub"/>
</dbReference>
<comment type="pathway">
    <text evidence="1">Carbohydrate metabolism; tricarboxylic acid cycle; isocitrate from oxaloacetate: step 1/2.</text>
</comment>
<dbReference type="Pfam" id="PF00285">
    <property type="entry name" value="Citrate_synt"/>
    <property type="match status" value="1"/>
</dbReference>
<comment type="similarity">
    <text evidence="2">Belongs to the citrate synthase family.</text>
</comment>
<dbReference type="AlphaFoldDB" id="A0A2G9CB75"/>
<gene>
    <name evidence="6" type="ORF">CS062_07940</name>
</gene>
<comment type="caution">
    <text evidence="6">The sequence shown here is derived from an EMBL/GenBank/DDBJ whole genome shotgun (WGS) entry which is preliminary data.</text>
</comment>
<dbReference type="GO" id="GO:0005975">
    <property type="term" value="P:carbohydrate metabolic process"/>
    <property type="evidence" value="ECO:0007669"/>
    <property type="project" value="TreeGrafter"/>
</dbReference>
<dbReference type="GO" id="GO:0006099">
    <property type="term" value="P:tricarboxylic acid cycle"/>
    <property type="evidence" value="ECO:0007669"/>
    <property type="project" value="UniProtKB-UniPathway"/>
</dbReference>
<reference evidence="6 7" key="1">
    <citation type="submission" date="2017-11" db="EMBL/GenBank/DDBJ databases">
        <title>Draft genome sequence of Mitsuaria sp. HWN-4.</title>
        <authorList>
            <person name="Gundlapally S.R."/>
        </authorList>
    </citation>
    <scope>NUCLEOTIDE SEQUENCE [LARGE SCALE GENOMIC DNA]</scope>
    <source>
        <strain evidence="6 7">HWN-4</strain>
    </source>
</reference>
<dbReference type="PRINTS" id="PR00143">
    <property type="entry name" value="CITRTSNTHASE"/>
</dbReference>
<evidence type="ECO:0000256" key="2">
    <source>
        <dbReference type="ARBA" id="ARBA00010566"/>
    </source>
</evidence>
<name>A0A2G9CB75_9BURK</name>
<dbReference type="SUPFAM" id="SSF48256">
    <property type="entry name" value="Citrate synthase"/>
    <property type="match status" value="1"/>
</dbReference>
<dbReference type="OrthoDB" id="9800864at2"/>
<evidence type="ECO:0000256" key="3">
    <source>
        <dbReference type="ARBA" id="ARBA00012972"/>
    </source>
</evidence>
<feature type="domain" description="Helix-turn-helix" evidence="5">
    <location>
        <begin position="4"/>
        <end position="56"/>
    </location>
</feature>
<dbReference type="Proteomes" id="UP000231501">
    <property type="component" value="Unassembled WGS sequence"/>
</dbReference>
<organism evidence="6 7">
    <name type="scientific">Roseateles chitinivorans</name>
    <dbReference type="NCBI Taxonomy" id="2917965"/>
    <lineage>
        <taxon>Bacteria</taxon>
        <taxon>Pseudomonadati</taxon>
        <taxon>Pseudomonadota</taxon>
        <taxon>Betaproteobacteria</taxon>
        <taxon>Burkholderiales</taxon>
        <taxon>Sphaerotilaceae</taxon>
        <taxon>Roseateles</taxon>
    </lineage>
</organism>
<evidence type="ECO:0000313" key="6">
    <source>
        <dbReference type="EMBL" id="PIM53686.1"/>
    </source>
</evidence>
<evidence type="ECO:0000256" key="4">
    <source>
        <dbReference type="ARBA" id="ARBA00022679"/>
    </source>
</evidence>
<dbReference type="InterPro" id="IPR016142">
    <property type="entry name" value="Citrate_synth-like_lrg_a-sub"/>
</dbReference>
<protein>
    <recommendedName>
        <fullName evidence="3">citrate synthase (unknown stereospecificity)</fullName>
        <ecNumber evidence="3">2.3.3.16</ecNumber>
    </recommendedName>
</protein>
<accession>A0A2G9CB75</accession>
<dbReference type="UniPathway" id="UPA00223">
    <property type="reaction ID" value="UER00717"/>
</dbReference>
<dbReference type="CDD" id="cd06102">
    <property type="entry name" value="citrate_synt_like_2"/>
    <property type="match status" value="1"/>
</dbReference>